<feature type="transmembrane region" description="Helical" evidence="8">
    <location>
        <begin position="228"/>
        <end position="246"/>
    </location>
</feature>
<feature type="transmembrane region" description="Helical" evidence="8">
    <location>
        <begin position="524"/>
        <end position="544"/>
    </location>
</feature>
<gene>
    <name evidence="10" type="ORF">ACFYTF_15205</name>
</gene>
<dbReference type="Gene3D" id="1.20.1640.10">
    <property type="entry name" value="Multidrug efflux transporter AcrB transmembrane domain"/>
    <property type="match status" value="2"/>
</dbReference>
<feature type="transmembrane region" description="Helical" evidence="8">
    <location>
        <begin position="592"/>
        <end position="613"/>
    </location>
</feature>
<evidence type="ECO:0000256" key="2">
    <source>
        <dbReference type="ARBA" id="ARBA00010157"/>
    </source>
</evidence>
<keyword evidence="11" id="KW-1185">Reference proteome</keyword>
<dbReference type="InterPro" id="IPR004869">
    <property type="entry name" value="MMPL_dom"/>
</dbReference>
<feature type="transmembrane region" description="Helical" evidence="8">
    <location>
        <begin position="361"/>
        <end position="379"/>
    </location>
</feature>
<evidence type="ECO:0000256" key="5">
    <source>
        <dbReference type="ARBA" id="ARBA00022989"/>
    </source>
</evidence>
<dbReference type="InterPro" id="IPR000731">
    <property type="entry name" value="SSD"/>
</dbReference>
<comment type="similarity">
    <text evidence="2">Belongs to the resistance-nodulation-cell division (RND) (TC 2.A.6) family. MmpL subfamily.</text>
</comment>
<keyword evidence="3" id="KW-1003">Cell membrane</keyword>
<feature type="region of interest" description="Disordered" evidence="7">
    <location>
        <begin position="715"/>
        <end position="766"/>
    </location>
</feature>
<feature type="transmembrane region" description="Helical" evidence="8">
    <location>
        <begin position="300"/>
        <end position="321"/>
    </location>
</feature>
<reference evidence="10 11" key="1">
    <citation type="submission" date="2024-10" db="EMBL/GenBank/DDBJ databases">
        <title>The Natural Products Discovery Center: Release of the First 8490 Sequenced Strains for Exploring Actinobacteria Biosynthetic Diversity.</title>
        <authorList>
            <person name="Kalkreuter E."/>
            <person name="Kautsar S.A."/>
            <person name="Yang D."/>
            <person name="Bader C.D."/>
            <person name="Teijaro C.N."/>
            <person name="Fluegel L."/>
            <person name="Davis C.M."/>
            <person name="Simpson J.R."/>
            <person name="Lauterbach L."/>
            <person name="Steele A.D."/>
            <person name="Gui C."/>
            <person name="Meng S."/>
            <person name="Li G."/>
            <person name="Viehrig K."/>
            <person name="Ye F."/>
            <person name="Su P."/>
            <person name="Kiefer A.F."/>
            <person name="Nichols A."/>
            <person name="Cepeda A.J."/>
            <person name="Yan W."/>
            <person name="Fan B."/>
            <person name="Jiang Y."/>
            <person name="Adhikari A."/>
            <person name="Zheng C.-J."/>
            <person name="Schuster L."/>
            <person name="Cowan T.M."/>
            <person name="Smanski M.J."/>
            <person name="Chevrette M.G."/>
            <person name="De Carvalho L.P.S."/>
            <person name="Shen B."/>
        </authorList>
    </citation>
    <scope>NUCLEOTIDE SEQUENCE [LARGE SCALE GENOMIC DNA]</scope>
    <source>
        <strain evidence="10 11">NPDC004045</strain>
    </source>
</reference>
<dbReference type="PANTHER" id="PTHR33406:SF11">
    <property type="entry name" value="MEMBRANE PROTEIN SCO6666-RELATED"/>
    <property type="match status" value="1"/>
</dbReference>
<accession>A0ABW6PP35</accession>
<protein>
    <submittedName>
        <fullName evidence="10">MMPL family transporter</fullName>
    </submittedName>
</protein>
<feature type="domain" description="SSD" evidence="9">
    <location>
        <begin position="198"/>
        <end position="323"/>
    </location>
</feature>
<evidence type="ECO:0000256" key="3">
    <source>
        <dbReference type="ARBA" id="ARBA00022475"/>
    </source>
</evidence>
<dbReference type="SUPFAM" id="SSF82866">
    <property type="entry name" value="Multidrug efflux transporter AcrB transmembrane domain"/>
    <property type="match status" value="2"/>
</dbReference>
<dbReference type="Pfam" id="PF03176">
    <property type="entry name" value="MMPL"/>
    <property type="match status" value="2"/>
</dbReference>
<feature type="region of interest" description="Disordered" evidence="7">
    <location>
        <begin position="778"/>
        <end position="840"/>
    </location>
</feature>
<comment type="subcellular location">
    <subcellularLocation>
        <location evidence="1">Cell membrane</location>
        <topology evidence="1">Multi-pass membrane protein</topology>
    </subcellularLocation>
</comment>
<evidence type="ECO:0000256" key="7">
    <source>
        <dbReference type="SAM" id="MobiDB-lite"/>
    </source>
</evidence>
<dbReference type="Proteomes" id="UP001601444">
    <property type="component" value="Unassembled WGS sequence"/>
</dbReference>
<evidence type="ECO:0000256" key="6">
    <source>
        <dbReference type="ARBA" id="ARBA00023136"/>
    </source>
</evidence>
<proteinExistence type="inferred from homology"/>
<evidence type="ECO:0000259" key="9">
    <source>
        <dbReference type="PROSITE" id="PS50156"/>
    </source>
</evidence>
<feature type="compositionally biased region" description="Basic and acidic residues" evidence="7">
    <location>
        <begin position="778"/>
        <end position="788"/>
    </location>
</feature>
<keyword evidence="5 8" id="KW-1133">Transmembrane helix</keyword>
<organism evidence="10 11">
    <name type="scientific">Nocardia thailandica</name>
    <dbReference type="NCBI Taxonomy" id="257275"/>
    <lineage>
        <taxon>Bacteria</taxon>
        <taxon>Bacillati</taxon>
        <taxon>Actinomycetota</taxon>
        <taxon>Actinomycetes</taxon>
        <taxon>Mycobacteriales</taxon>
        <taxon>Nocardiaceae</taxon>
        <taxon>Nocardia</taxon>
    </lineage>
</organism>
<dbReference type="PROSITE" id="PS50156">
    <property type="entry name" value="SSD"/>
    <property type="match status" value="1"/>
</dbReference>
<feature type="transmembrane region" description="Helical" evidence="8">
    <location>
        <begin position="273"/>
        <end position="294"/>
    </location>
</feature>
<name>A0ABW6PP35_9NOCA</name>
<feature type="transmembrane region" description="Helical" evidence="8">
    <location>
        <begin position="198"/>
        <end position="216"/>
    </location>
</feature>
<evidence type="ECO:0000313" key="11">
    <source>
        <dbReference type="Proteomes" id="UP001601444"/>
    </source>
</evidence>
<feature type="transmembrane region" description="Helical" evidence="8">
    <location>
        <begin position="551"/>
        <end position="572"/>
    </location>
</feature>
<dbReference type="EMBL" id="JBIAMX010000008">
    <property type="protein sequence ID" value="MFF0544176.1"/>
    <property type="molecule type" value="Genomic_DNA"/>
</dbReference>
<dbReference type="RefSeq" id="WP_387700926.1">
    <property type="nucleotide sequence ID" value="NZ_JBIAMX010000008.1"/>
</dbReference>
<feature type="transmembrane region" description="Helical" evidence="8">
    <location>
        <begin position="175"/>
        <end position="193"/>
    </location>
</feature>
<evidence type="ECO:0000256" key="8">
    <source>
        <dbReference type="SAM" id="Phobius"/>
    </source>
</evidence>
<keyword evidence="4 8" id="KW-0812">Transmembrane</keyword>
<feature type="transmembrane region" description="Helical" evidence="8">
    <location>
        <begin position="640"/>
        <end position="657"/>
    </location>
</feature>
<evidence type="ECO:0000256" key="4">
    <source>
        <dbReference type="ARBA" id="ARBA00022692"/>
    </source>
</evidence>
<evidence type="ECO:0000256" key="1">
    <source>
        <dbReference type="ARBA" id="ARBA00004651"/>
    </source>
</evidence>
<comment type="caution">
    <text evidence="10">The sequence shown here is derived from an EMBL/GenBank/DDBJ whole genome shotgun (WGS) entry which is preliminary data.</text>
</comment>
<sequence>MFTRRRSRWVLGVFAALALVLGALGVTLFERVEGGGYTDPDSESSAALRVLAEEFGQAPPNLVLLIGTDRTVDDAEVVQAALGVVAGLQNRDGITGVASYWTTHQDALRSVDGKQALVVATVLGTEREIDDRVAAVADEVAGARPPLDIRAGGHAVLMHETVTQSKSDAVLGESLAFPVTLIALLFVFGGLVAASLPVIVAFVTVLITMGALWLLSTVVDLSVTATNVATLLGLGLAIDYSLLVVNRYRDELAGGRDAAGAVAATLRSAGRTVVFSAVTVAVALAGLLFFPLLAVRSMGYAGILVAGVAATVSLTVLPAALRLLGERVDAGQLVWFLRAPRPASGEGVWGRVATTVMARPIPIGLAVLAVLLLLGTPFLRLTLGFPDERTLPETMNSRQVTEIIARDFADSDQHDLVAVLPDSSYSADGLDAYARALSDLDGVRRVDTATGSYSNGGLVEQPTEASARFRAERAAYLTIVPDATDAYELSQVAAAVRDVRAPTPVLVGGVAAADADAIAAVKAALPWALAFVVLAMLIVLFLLTGSVVLPVLAVALSVLSLSATFGALVWIFQDGHLSGLLGFTVTGNLPATVPVMLFGVAFGLAMDYQVFLLSRIREEYDRTGDTEAAITRGLERTGRVVTAAAVLISLVFLGFLVSDITFMKAFGIGLPLAVLVDATLVRGVLLPAAMKLLGDANWYAPDALRALQERLGLDDGTGPVAGRQVEVRDPLGMLGGGRGTADAADPADRVPGTRPPLPGEHEPPTVRDPLAELERAAALDAAADRETAGARAGRSSARRARPATGERGTDAPDRAYGADRDGAAGDTDRAGGDRTETPAR</sequence>
<dbReference type="PANTHER" id="PTHR33406">
    <property type="entry name" value="MEMBRANE PROTEIN MJ1562-RELATED"/>
    <property type="match status" value="1"/>
</dbReference>
<feature type="compositionally biased region" description="Basic and acidic residues" evidence="7">
    <location>
        <begin position="807"/>
        <end position="840"/>
    </location>
</feature>
<dbReference type="InterPro" id="IPR050545">
    <property type="entry name" value="Mycobact_MmpL"/>
</dbReference>
<keyword evidence="6 8" id="KW-0472">Membrane</keyword>
<evidence type="ECO:0000313" key="10">
    <source>
        <dbReference type="EMBL" id="MFF0544176.1"/>
    </source>
</evidence>